<dbReference type="SUPFAM" id="SSF103473">
    <property type="entry name" value="MFS general substrate transporter"/>
    <property type="match status" value="1"/>
</dbReference>
<dbReference type="OrthoDB" id="28755at2759"/>
<feature type="transmembrane region" description="Helical" evidence="8">
    <location>
        <begin position="259"/>
        <end position="279"/>
    </location>
</feature>
<dbReference type="InterPro" id="IPR036259">
    <property type="entry name" value="MFS_trans_sf"/>
</dbReference>
<keyword evidence="5 8" id="KW-1133">Transmembrane helix</keyword>
<feature type="transmembrane region" description="Helical" evidence="8">
    <location>
        <begin position="204"/>
        <end position="223"/>
    </location>
</feature>
<dbReference type="GO" id="GO:0005886">
    <property type="term" value="C:plasma membrane"/>
    <property type="evidence" value="ECO:0007669"/>
    <property type="project" value="TreeGrafter"/>
</dbReference>
<dbReference type="Proteomes" id="UP000265663">
    <property type="component" value="Unassembled WGS sequence"/>
</dbReference>
<feature type="transmembrane region" description="Helical" evidence="8">
    <location>
        <begin position="392"/>
        <end position="414"/>
    </location>
</feature>
<evidence type="ECO:0000256" key="2">
    <source>
        <dbReference type="ARBA" id="ARBA00009947"/>
    </source>
</evidence>
<keyword evidence="6 8" id="KW-0472">Membrane</keyword>
<feature type="compositionally biased region" description="Acidic residues" evidence="7">
    <location>
        <begin position="1042"/>
        <end position="1075"/>
    </location>
</feature>
<dbReference type="Pfam" id="PF00956">
    <property type="entry name" value="NAP"/>
    <property type="match status" value="1"/>
</dbReference>
<evidence type="ECO:0000256" key="1">
    <source>
        <dbReference type="ARBA" id="ARBA00004141"/>
    </source>
</evidence>
<evidence type="ECO:0000256" key="4">
    <source>
        <dbReference type="ARBA" id="ARBA00022692"/>
    </source>
</evidence>
<feature type="compositionally biased region" description="Acidic residues" evidence="7">
    <location>
        <begin position="838"/>
        <end position="850"/>
    </location>
</feature>
<dbReference type="Gene3D" id="3.30.1120.90">
    <property type="entry name" value="Nucleosome assembly protein"/>
    <property type="match status" value="1"/>
</dbReference>
<name>A0A3M7MFC7_9PLEO</name>
<dbReference type="FunFam" id="3.30.1120.90:FF:000003">
    <property type="entry name" value="Nucleosome assembly protein"/>
    <property type="match status" value="1"/>
</dbReference>
<dbReference type="PANTHER" id="PTHR19432:SF76">
    <property type="entry name" value="TRANSPORTER, PUTATIVE (EUROFUNG)-RELATED"/>
    <property type="match status" value="1"/>
</dbReference>
<feature type="region of interest" description="Disordered" evidence="7">
    <location>
        <begin position="1042"/>
        <end position="1090"/>
    </location>
</feature>
<protein>
    <submittedName>
        <fullName evidence="9">Nucleosome assembly</fullName>
    </submittedName>
</protein>
<evidence type="ECO:0000256" key="5">
    <source>
        <dbReference type="ARBA" id="ARBA00022989"/>
    </source>
</evidence>
<evidence type="ECO:0000313" key="10">
    <source>
        <dbReference type="Proteomes" id="UP000265663"/>
    </source>
</evidence>
<evidence type="ECO:0000256" key="3">
    <source>
        <dbReference type="ARBA" id="ARBA00022448"/>
    </source>
</evidence>
<feature type="region of interest" description="Disordered" evidence="7">
    <location>
        <begin position="701"/>
        <end position="729"/>
    </location>
</feature>
<dbReference type="Gene3D" id="1.20.1250.20">
    <property type="entry name" value="MFS general substrate transporter like domains"/>
    <property type="match status" value="1"/>
</dbReference>
<feature type="compositionally biased region" description="Low complexity" evidence="7">
    <location>
        <begin position="704"/>
        <end position="717"/>
    </location>
</feature>
<feature type="transmembrane region" description="Helical" evidence="8">
    <location>
        <begin position="128"/>
        <end position="147"/>
    </location>
</feature>
<sequence length="1090" mass="121092">MAVAQWQGTPSVKGSTESIRMALLTASLIGIQFCWNFEMSYCTPYLLELGLTKSKISLVWVAGPISGLIMQPIVGVVADRSTSRWGRRRPFMFFGTILVAMFLLLLGWTKEVVRYFIKDEATAKHATIYLAVFSIYGIDFAINAVQGSCRGLVVDTLPIEKQQMGSSWASRMVAVGSLFGYGAGSIDLRTVFGTMLGDTQFKQLSGVAAVVLCVAIGTTSWAVTEKVLISDGSEAGKGLDFKQVLGTIMHTAMNLPRSIQAICTVQFWAWIGWFPFLFYSTTWVGEVYLRYDAPAEVKAAGDLTGKVGRIGSMALIAFSIITFVMSVLLPFFVRSPEEEETGPGFSHSSKRRSELSGLEKYKPSLLTAWTTAHCIFASSMCMAPFVKSLRHATMIIAFCGVSWSVACWAPFAFLGMEINRLNTQSSHSTHSKRASLDMCEAQDKLEKANATTTSSGGASSGQYLGIMNLYTTLPQFMGTGISWVVFSILEPGKSPELSDAPPEEHHRTDGPNAIAVCLFIGACSACLAALATRKLGRIQGRLAPLCSRRQWLLAKLESPSEAFGHVDTNTEYRSNQYSCPHAEPAAPMDNQMLALSAPCRFSQVPAAKVGHAAGQWLRTATVDYCAHKQERHCRQIESRVACVVCWGDAHTRSSSDCPRQPAEQICASPTTSTTFYTHPPPAYRPHSFAKMSEPIRNKKMDSMTAPTPQNTPANAAPISSRAQQPGVGTIKEEELERTAAGLFAANPALVAMMQNKLGSLVGRSSGYIESLPASVRRRVAGLNGVQKEHSKLEAEFQEEVLQLEKKYFAKFTPLYQTRAKIVNGTEEPSEDHVKVGEQQDEEDEDEDQPETELNKDEGKDIKGIPEFWLSAMKNQISLAEMITDRDEAALKHLTDVRMEYLDRPGFRLIFEFEENDFFTNKTITKTYYYQEENGYGGDFIYDHAEGDKVDWKAGKDLTVRIESKKQRNKNTKQTRVVKKTVPTESFFNFFDPPKPPQDEDDATSDIEERLELDYQLGEDIKEKLIPRAIDWFTGKALQYENIEDFDEGEFEDEDDEDEDELSDDRDEEEESDDENDGTKPKQEAAECKQS</sequence>
<keyword evidence="3" id="KW-0813">Transport</keyword>
<feature type="transmembrane region" description="Helical" evidence="8">
    <location>
        <begin position="90"/>
        <end position="108"/>
    </location>
</feature>
<feature type="compositionally biased region" description="Basic and acidic residues" evidence="7">
    <location>
        <begin position="1076"/>
        <end position="1090"/>
    </location>
</feature>
<keyword evidence="10" id="KW-1185">Reference proteome</keyword>
<feature type="region of interest" description="Disordered" evidence="7">
    <location>
        <begin position="822"/>
        <end position="858"/>
    </location>
</feature>
<dbReference type="SUPFAM" id="SSF143113">
    <property type="entry name" value="NAP-like"/>
    <property type="match status" value="1"/>
</dbReference>
<dbReference type="InterPro" id="IPR002164">
    <property type="entry name" value="NAP_family"/>
</dbReference>
<evidence type="ECO:0000313" key="9">
    <source>
        <dbReference type="EMBL" id="RMZ73203.1"/>
    </source>
</evidence>
<feature type="transmembrane region" description="Helical" evidence="8">
    <location>
        <begin position="21"/>
        <end position="38"/>
    </location>
</feature>
<feature type="transmembrane region" description="Helical" evidence="8">
    <location>
        <begin position="513"/>
        <end position="532"/>
    </location>
</feature>
<keyword evidence="4 8" id="KW-0812">Transmembrane</keyword>
<comment type="subcellular location">
    <subcellularLocation>
        <location evidence="1">Membrane</location>
        <topology evidence="1">Multi-pass membrane protein</topology>
    </subcellularLocation>
</comment>
<feature type="transmembrane region" description="Helical" evidence="8">
    <location>
        <begin position="58"/>
        <end position="78"/>
    </location>
</feature>
<evidence type="ECO:0000256" key="8">
    <source>
        <dbReference type="SAM" id="Phobius"/>
    </source>
</evidence>
<dbReference type="GO" id="GO:0005634">
    <property type="term" value="C:nucleus"/>
    <property type="evidence" value="ECO:0007669"/>
    <property type="project" value="InterPro"/>
</dbReference>
<gene>
    <name evidence="9" type="ORF">GMOD_00009010</name>
</gene>
<dbReference type="FunFam" id="1.20.5.1500:FF:000001">
    <property type="entry name" value="Nucleosome assembly protein 1-like 1"/>
    <property type="match status" value="1"/>
</dbReference>
<organism evidence="9 10">
    <name type="scientific">Pyrenophora seminiperda CCB06</name>
    <dbReference type="NCBI Taxonomy" id="1302712"/>
    <lineage>
        <taxon>Eukaryota</taxon>
        <taxon>Fungi</taxon>
        <taxon>Dikarya</taxon>
        <taxon>Ascomycota</taxon>
        <taxon>Pezizomycotina</taxon>
        <taxon>Dothideomycetes</taxon>
        <taxon>Pleosporomycetidae</taxon>
        <taxon>Pleosporales</taxon>
        <taxon>Pleosporineae</taxon>
        <taxon>Pleosporaceae</taxon>
        <taxon>Pyrenophora</taxon>
    </lineage>
</organism>
<accession>A0A3M7MFC7</accession>
<dbReference type="EMBL" id="KE747839">
    <property type="protein sequence ID" value="RMZ73203.1"/>
    <property type="molecule type" value="Genomic_DNA"/>
</dbReference>
<dbReference type="GO" id="GO:0008506">
    <property type="term" value="F:sucrose:proton symporter activity"/>
    <property type="evidence" value="ECO:0007669"/>
    <property type="project" value="TreeGrafter"/>
</dbReference>
<feature type="transmembrane region" description="Helical" evidence="8">
    <location>
        <begin position="310"/>
        <end position="333"/>
    </location>
</feature>
<dbReference type="AlphaFoldDB" id="A0A3M7MFC7"/>
<evidence type="ECO:0000256" key="6">
    <source>
        <dbReference type="ARBA" id="ARBA00023136"/>
    </source>
</evidence>
<reference evidence="9 10" key="1">
    <citation type="journal article" date="2014" name="PLoS ONE">
        <title>De novo Genome Assembly of the Fungal Plant Pathogen Pyrenophora semeniperda.</title>
        <authorList>
            <person name="Soliai M.M."/>
            <person name="Meyer S.E."/>
            <person name="Udall J.A."/>
            <person name="Elzinga D.E."/>
            <person name="Hermansen R.A."/>
            <person name="Bodily P.M."/>
            <person name="Hart A.A."/>
            <person name="Coleman C.E."/>
        </authorList>
    </citation>
    <scope>NUCLEOTIDE SEQUENCE [LARGE SCALE GENOMIC DNA]</scope>
    <source>
        <strain evidence="9 10">CCB06</strain>
        <tissue evidence="9">Mycelium</tissue>
    </source>
</reference>
<dbReference type="Pfam" id="PF13347">
    <property type="entry name" value="MFS_2"/>
    <property type="match status" value="1"/>
</dbReference>
<comment type="similarity">
    <text evidence="2">Belongs to the nucleosome assembly protein (NAP) family.</text>
</comment>
<proteinExistence type="inferred from homology"/>
<dbReference type="PANTHER" id="PTHR19432">
    <property type="entry name" value="SUGAR TRANSPORTER"/>
    <property type="match status" value="1"/>
</dbReference>
<evidence type="ECO:0000256" key="7">
    <source>
        <dbReference type="SAM" id="MobiDB-lite"/>
    </source>
</evidence>
<dbReference type="Gene3D" id="1.20.5.1500">
    <property type="match status" value="1"/>
</dbReference>
<dbReference type="GO" id="GO:0006334">
    <property type="term" value="P:nucleosome assembly"/>
    <property type="evidence" value="ECO:0007669"/>
    <property type="project" value="InterPro"/>
</dbReference>
<dbReference type="InterPro" id="IPR037231">
    <property type="entry name" value="NAP-like_sf"/>
</dbReference>